<dbReference type="PANTHER" id="PTHR10622:SF10">
    <property type="entry name" value="HET DOMAIN-CONTAINING PROTEIN"/>
    <property type="match status" value="1"/>
</dbReference>
<dbReference type="OrthoDB" id="20872at2759"/>
<dbReference type="PANTHER" id="PTHR10622">
    <property type="entry name" value="HET DOMAIN-CONTAINING PROTEIN"/>
    <property type="match status" value="1"/>
</dbReference>
<gene>
    <name evidence="3" type="ORF">EG327_005934</name>
</gene>
<organism evidence="3 4">
    <name type="scientific">Venturia inaequalis</name>
    <name type="common">Apple scab fungus</name>
    <dbReference type="NCBI Taxonomy" id="5025"/>
    <lineage>
        <taxon>Eukaryota</taxon>
        <taxon>Fungi</taxon>
        <taxon>Dikarya</taxon>
        <taxon>Ascomycota</taxon>
        <taxon>Pezizomycotina</taxon>
        <taxon>Dothideomycetes</taxon>
        <taxon>Pleosporomycetidae</taxon>
        <taxon>Venturiales</taxon>
        <taxon>Venturiaceae</taxon>
        <taxon>Venturia</taxon>
    </lineage>
</organism>
<evidence type="ECO:0000313" key="4">
    <source>
        <dbReference type="Proteomes" id="UP000490939"/>
    </source>
</evidence>
<dbReference type="InterPro" id="IPR010730">
    <property type="entry name" value="HET"/>
</dbReference>
<keyword evidence="4" id="KW-1185">Reference proteome</keyword>
<reference evidence="3 4" key="1">
    <citation type="submission" date="2019-07" db="EMBL/GenBank/DDBJ databases">
        <title>Venturia inaequalis Genome Resource.</title>
        <authorList>
            <person name="Lichtner F.J."/>
        </authorList>
    </citation>
    <scope>NUCLEOTIDE SEQUENCE [LARGE SCALE GENOMIC DNA]</scope>
    <source>
        <strain evidence="3 4">DMI_063113</strain>
    </source>
</reference>
<dbReference type="AlphaFoldDB" id="A0A8H3V894"/>
<dbReference type="Proteomes" id="UP000490939">
    <property type="component" value="Unassembled WGS sequence"/>
</dbReference>
<evidence type="ECO:0000313" key="3">
    <source>
        <dbReference type="EMBL" id="KAE9982204.1"/>
    </source>
</evidence>
<dbReference type="Pfam" id="PF06985">
    <property type="entry name" value="HET"/>
    <property type="match status" value="1"/>
</dbReference>
<protein>
    <recommendedName>
        <fullName evidence="2">Heterokaryon incompatibility domain-containing protein</fullName>
    </recommendedName>
</protein>
<name>A0A8H3V894_VENIN</name>
<proteinExistence type="predicted"/>
<sequence length="552" mass="62388">MWFQGEDAKEEVTFEDVQSGNYAHKKGFLEKVKGFRDQATLDGYHWIWMDTLCINRASLTELSESINSMYLWYKEAGICYAYLSDVSLALHPRDYVGSFRQSKWFTRGWTLQEIIAPCSVEFYSREWKAFGTRLSLQQHISQVTGIDVKVLRGESYGKYSVAQKMSWAAKRRTTKPEDIAYCLMGIFGVSMPLLYGEGESEAFLRLQREIMGRTEDHTLFVWHEGGNVHAEQGLLANSPSAFAPTSLYEPSQLIRTNHAWEDADSEPPALTARGLRIQLCKLEVSEHIIALLDVELGATKKRACIYLHPECGEPFWRRMPQNCKFEDVTAFPKTKTSKVYIHQIHPGRHDISPPSPMNSFIIVSAESNFAVPRSLEVHHTYGTLARTEKEWYSRLFVDSGATAKFKFDPASDYQQHIGPFCVTFGINQSLLPWCEVDFDNASTCGLGQIESYKNNDVSTRTVLGPNVHVDRLTKRLKNSCELSIVVKRRPQVPGDPSPDISQMTIEEHTRWYIYTLRVSLHTPTLLASTSASATAGASRTASSSSGPPRLLP</sequence>
<dbReference type="EMBL" id="WNWR01000344">
    <property type="protein sequence ID" value="KAE9982204.1"/>
    <property type="molecule type" value="Genomic_DNA"/>
</dbReference>
<accession>A0A8H3V894</accession>
<feature type="domain" description="Heterokaryon incompatibility" evidence="2">
    <location>
        <begin position="40"/>
        <end position="85"/>
    </location>
</feature>
<comment type="caution">
    <text evidence="3">The sequence shown here is derived from an EMBL/GenBank/DDBJ whole genome shotgun (WGS) entry which is preliminary data.</text>
</comment>
<feature type="region of interest" description="Disordered" evidence="1">
    <location>
        <begin position="531"/>
        <end position="552"/>
    </location>
</feature>
<evidence type="ECO:0000259" key="2">
    <source>
        <dbReference type="Pfam" id="PF06985"/>
    </source>
</evidence>
<evidence type="ECO:0000256" key="1">
    <source>
        <dbReference type="SAM" id="MobiDB-lite"/>
    </source>
</evidence>